<evidence type="ECO:0000313" key="3">
    <source>
        <dbReference type="Proteomes" id="UP000319809"/>
    </source>
</evidence>
<feature type="domain" description="Aminoglycoside phosphotransferase" evidence="1">
    <location>
        <begin position="74"/>
        <end position="268"/>
    </location>
</feature>
<dbReference type="AlphaFoldDB" id="A0A4Y5YJQ9"/>
<dbReference type="SUPFAM" id="SSF56112">
    <property type="entry name" value="Protein kinase-like (PK-like)"/>
    <property type="match status" value="1"/>
</dbReference>
<sequence length="327" mass="37490">MSIPSSILQRVKQAIGATTLTHIELIQPLWGGYGQLFRAYVTGKPYSSVIVKYICLPQPESHPKGWNTPLSHQRKLQSYQVEVNWYQHYANDHSKHSMSPLPRCLHVEQQANEILLVLQDLQTIGFTQVRKTATPATVYACLTWLGHFHAQYMHTTPKGLWPIGTYWHLDTRPDEFAALPHGPLKLAASLIDQTLNQCHYQTLVHGDAKLANFCFSPNDHAAAVDFQYIGRGCGMKDVVMLLSSVLEYNEPETLINDYLNHYFITLTQGLTEYHPQISPQDVEQQWRALYCVAWADFQRFIKGWSAEHWKINPYTEKLTQQALEQLS</sequence>
<organism evidence="2 3">
    <name type="scientific">Shewanella polaris</name>
    <dbReference type="NCBI Taxonomy" id="2588449"/>
    <lineage>
        <taxon>Bacteria</taxon>
        <taxon>Pseudomonadati</taxon>
        <taxon>Pseudomonadota</taxon>
        <taxon>Gammaproteobacteria</taxon>
        <taxon>Alteromonadales</taxon>
        <taxon>Shewanellaceae</taxon>
        <taxon>Shewanella</taxon>
    </lineage>
</organism>
<dbReference type="Pfam" id="PF01636">
    <property type="entry name" value="APH"/>
    <property type="match status" value="1"/>
</dbReference>
<dbReference type="InterPro" id="IPR011009">
    <property type="entry name" value="Kinase-like_dom_sf"/>
</dbReference>
<dbReference type="Proteomes" id="UP000319809">
    <property type="component" value="Chromosome"/>
</dbReference>
<gene>
    <name evidence="2" type="ORF">FH971_18235</name>
</gene>
<dbReference type="GO" id="GO:0016740">
    <property type="term" value="F:transferase activity"/>
    <property type="evidence" value="ECO:0007669"/>
    <property type="project" value="UniProtKB-KW"/>
</dbReference>
<dbReference type="PANTHER" id="PTHR11012:SF30">
    <property type="entry name" value="PROTEIN KINASE-LIKE DOMAIN-CONTAINING"/>
    <property type="match status" value="1"/>
</dbReference>
<reference evidence="2 3" key="1">
    <citation type="submission" date="2019-06" db="EMBL/GenBank/DDBJ databases">
        <title>The genome of Shewanella sp. SM1901.</title>
        <authorList>
            <person name="Cha Q."/>
        </authorList>
    </citation>
    <scope>NUCLEOTIDE SEQUENCE [LARGE SCALE GENOMIC DNA]</scope>
    <source>
        <strain evidence="2 3">SM1901</strain>
    </source>
</reference>
<keyword evidence="3" id="KW-1185">Reference proteome</keyword>
<keyword evidence="2" id="KW-0808">Transferase</keyword>
<dbReference type="EMBL" id="CP041036">
    <property type="protein sequence ID" value="QDE32729.1"/>
    <property type="molecule type" value="Genomic_DNA"/>
</dbReference>
<dbReference type="InterPro" id="IPR002575">
    <property type="entry name" value="Aminoglycoside_PTrfase"/>
</dbReference>
<evidence type="ECO:0000313" key="2">
    <source>
        <dbReference type="EMBL" id="QDE32729.1"/>
    </source>
</evidence>
<evidence type="ECO:0000259" key="1">
    <source>
        <dbReference type="Pfam" id="PF01636"/>
    </source>
</evidence>
<accession>A0A4Y5YJQ9</accession>
<proteinExistence type="predicted"/>
<dbReference type="PANTHER" id="PTHR11012">
    <property type="entry name" value="PROTEIN KINASE-LIKE DOMAIN-CONTAINING"/>
    <property type="match status" value="1"/>
</dbReference>
<protein>
    <submittedName>
        <fullName evidence="2">Aminoglycoside phosphotransferase family protein</fullName>
    </submittedName>
</protein>
<dbReference type="Gene3D" id="3.90.1200.10">
    <property type="match status" value="1"/>
</dbReference>
<dbReference type="RefSeq" id="WP_140235235.1">
    <property type="nucleotide sequence ID" value="NZ_CP041036.1"/>
</dbReference>
<dbReference type="KEGG" id="spol:FH971_18235"/>
<name>A0A4Y5YJQ9_9GAMM</name>